<organism evidence="2 3">
    <name type="scientific">Nocardioides marinus</name>
    <dbReference type="NCBI Taxonomy" id="374514"/>
    <lineage>
        <taxon>Bacteria</taxon>
        <taxon>Bacillati</taxon>
        <taxon>Actinomycetota</taxon>
        <taxon>Actinomycetes</taxon>
        <taxon>Propionibacteriales</taxon>
        <taxon>Nocardioidaceae</taxon>
        <taxon>Nocardioides</taxon>
    </lineage>
</organism>
<comment type="caution">
    <text evidence="2">The sequence shown here is derived from an EMBL/GenBank/DDBJ whole genome shotgun (WGS) entry which is preliminary data.</text>
</comment>
<sequence>MPHTTARQARRQSRLAATLLVLSFLLLLTMVILTSNMGAGTS</sequence>
<name>A0A7Y9YGU7_9ACTN</name>
<evidence type="ECO:0000256" key="1">
    <source>
        <dbReference type="SAM" id="Phobius"/>
    </source>
</evidence>
<proteinExistence type="predicted"/>
<dbReference type="AlphaFoldDB" id="A0A7Y9YGU7"/>
<reference evidence="2 3" key="1">
    <citation type="submission" date="2020-07" db="EMBL/GenBank/DDBJ databases">
        <title>Sequencing the genomes of 1000 actinobacteria strains.</title>
        <authorList>
            <person name="Klenk H.-P."/>
        </authorList>
    </citation>
    <scope>NUCLEOTIDE SEQUENCE [LARGE SCALE GENOMIC DNA]</scope>
    <source>
        <strain evidence="2 3">DSM 18248</strain>
    </source>
</reference>
<feature type="transmembrane region" description="Helical" evidence="1">
    <location>
        <begin position="15"/>
        <end position="33"/>
    </location>
</feature>
<keyword evidence="1" id="KW-0812">Transmembrane</keyword>
<keyword evidence="3" id="KW-1185">Reference proteome</keyword>
<gene>
    <name evidence="2" type="ORF">BKA05_002552</name>
</gene>
<evidence type="ECO:0000313" key="2">
    <source>
        <dbReference type="EMBL" id="NYI11037.1"/>
    </source>
</evidence>
<dbReference type="EMBL" id="JACBZI010000001">
    <property type="protein sequence ID" value="NYI11037.1"/>
    <property type="molecule type" value="Genomic_DNA"/>
</dbReference>
<accession>A0A7Y9YGU7</accession>
<dbReference type="RefSeq" id="WP_281364585.1">
    <property type="nucleotide sequence ID" value="NZ_BAAAPP010000005.1"/>
</dbReference>
<keyword evidence="1" id="KW-1133">Transmembrane helix</keyword>
<keyword evidence="1" id="KW-0472">Membrane</keyword>
<evidence type="ECO:0000313" key="3">
    <source>
        <dbReference type="Proteomes" id="UP000537326"/>
    </source>
</evidence>
<dbReference type="Proteomes" id="UP000537326">
    <property type="component" value="Unassembled WGS sequence"/>
</dbReference>
<protein>
    <submittedName>
        <fullName evidence="2">Uncharacterized protein</fullName>
    </submittedName>
</protein>